<dbReference type="Gramene" id="PNT60884">
    <property type="protein sequence ID" value="PNT60884"/>
    <property type="gene ID" value="BRADI_5g07612v3"/>
</dbReference>
<reference evidence="2 3" key="1">
    <citation type="journal article" date="2010" name="Nature">
        <title>Genome sequencing and analysis of the model grass Brachypodium distachyon.</title>
        <authorList>
            <consortium name="International Brachypodium Initiative"/>
        </authorList>
    </citation>
    <scope>NUCLEOTIDE SEQUENCE [LARGE SCALE GENOMIC DNA]</scope>
    <source>
        <strain evidence="2 3">Bd21</strain>
    </source>
</reference>
<reference evidence="2" key="2">
    <citation type="submission" date="2017-06" db="EMBL/GenBank/DDBJ databases">
        <title>WGS assembly of Brachypodium distachyon.</title>
        <authorList>
            <consortium name="The International Brachypodium Initiative"/>
            <person name="Lucas S."/>
            <person name="Harmon-Smith M."/>
            <person name="Lail K."/>
            <person name="Tice H."/>
            <person name="Grimwood J."/>
            <person name="Bruce D."/>
            <person name="Barry K."/>
            <person name="Shu S."/>
            <person name="Lindquist E."/>
            <person name="Wang M."/>
            <person name="Pitluck S."/>
            <person name="Vogel J.P."/>
            <person name="Garvin D.F."/>
            <person name="Mockler T.C."/>
            <person name="Schmutz J."/>
            <person name="Rokhsar D."/>
            <person name="Bevan M.W."/>
        </authorList>
    </citation>
    <scope>NUCLEOTIDE SEQUENCE</scope>
    <source>
        <strain evidence="2">Bd21</strain>
    </source>
</reference>
<evidence type="ECO:0000256" key="1">
    <source>
        <dbReference type="SAM" id="MobiDB-lite"/>
    </source>
</evidence>
<evidence type="ECO:0000313" key="3">
    <source>
        <dbReference type="EnsemblPlants" id="PNT60884"/>
    </source>
</evidence>
<feature type="region of interest" description="Disordered" evidence="1">
    <location>
        <begin position="19"/>
        <end position="93"/>
    </location>
</feature>
<accession>A0A2K2CFT0</accession>
<sequence length="167" mass="18051">MAPGVIAVALLCVEWRRKKKRSVCSAPRTPAGRGSSRAPRTAVPPRPRTPRSTPSAPPPPPRRCRRAAPPAPPPCCSSRRPAASAPEGSARENNGDLFVAGLARRKGLRGGFGEERSKHVRSGALWQQVRLHSWGLGRGQGRRESLARLLFSCSLEQIFVFYTAGAL</sequence>
<dbReference type="Proteomes" id="UP000008810">
    <property type="component" value="Chromosome 5"/>
</dbReference>
<evidence type="ECO:0000313" key="2">
    <source>
        <dbReference type="EMBL" id="PNT60884.1"/>
    </source>
</evidence>
<dbReference type="InParanoid" id="A0A2K2CFT0"/>
<reference evidence="3" key="3">
    <citation type="submission" date="2018-08" db="UniProtKB">
        <authorList>
            <consortium name="EnsemblPlants"/>
        </authorList>
    </citation>
    <scope>IDENTIFICATION</scope>
    <source>
        <strain evidence="3">cv. Bd21</strain>
    </source>
</reference>
<feature type="compositionally biased region" description="Low complexity" evidence="1">
    <location>
        <begin position="76"/>
        <end position="86"/>
    </location>
</feature>
<dbReference type="AlphaFoldDB" id="A0A2K2CFT0"/>
<protein>
    <submittedName>
        <fullName evidence="2 3">Uncharacterized protein</fullName>
    </submittedName>
</protein>
<proteinExistence type="predicted"/>
<evidence type="ECO:0000313" key="4">
    <source>
        <dbReference type="Proteomes" id="UP000008810"/>
    </source>
</evidence>
<dbReference type="EMBL" id="CM000884">
    <property type="protein sequence ID" value="PNT60884.1"/>
    <property type="molecule type" value="Genomic_DNA"/>
</dbReference>
<gene>
    <name evidence="2" type="ORF">BRADI_5g07612v3</name>
</gene>
<organism evidence="2">
    <name type="scientific">Brachypodium distachyon</name>
    <name type="common">Purple false brome</name>
    <name type="synonym">Trachynia distachya</name>
    <dbReference type="NCBI Taxonomy" id="15368"/>
    <lineage>
        <taxon>Eukaryota</taxon>
        <taxon>Viridiplantae</taxon>
        <taxon>Streptophyta</taxon>
        <taxon>Embryophyta</taxon>
        <taxon>Tracheophyta</taxon>
        <taxon>Spermatophyta</taxon>
        <taxon>Magnoliopsida</taxon>
        <taxon>Liliopsida</taxon>
        <taxon>Poales</taxon>
        <taxon>Poaceae</taxon>
        <taxon>BOP clade</taxon>
        <taxon>Pooideae</taxon>
        <taxon>Stipodae</taxon>
        <taxon>Brachypodieae</taxon>
        <taxon>Brachypodium</taxon>
    </lineage>
</organism>
<name>A0A2K2CFT0_BRADI</name>
<dbReference type="EnsemblPlants" id="PNT60884">
    <property type="protein sequence ID" value="PNT60884"/>
    <property type="gene ID" value="BRADI_5g07612v3"/>
</dbReference>
<keyword evidence="4" id="KW-1185">Reference proteome</keyword>